<dbReference type="Proteomes" id="UP000201275">
    <property type="component" value="Segment"/>
</dbReference>
<dbReference type="RefSeq" id="YP_009044984.1">
    <property type="nucleotide sequence ID" value="NC_024390.1"/>
</dbReference>
<proteinExistence type="predicted"/>
<dbReference type="GeneID" id="19736101"/>
<evidence type="ECO:0000313" key="2">
    <source>
        <dbReference type="Proteomes" id="UP000201275"/>
    </source>
</evidence>
<keyword evidence="2" id="KW-1185">Reference proteome</keyword>
<protein>
    <submittedName>
        <fullName evidence="1">Uncharacterized protein</fullName>
    </submittedName>
</protein>
<reference evidence="1 2" key="1">
    <citation type="journal article" date="2014" name="Int. J. Food Microbiol.">
        <title>Sequence and comparative analysis of Leuconostoc dairy bacteriophages.</title>
        <authorList>
            <person name="Kot W."/>
            <person name="Hansen L.H."/>
            <person name="Neve H."/>
            <person name="Hammer K."/>
            <person name="Jacobsen S."/>
            <person name="Pedersen P.D."/>
            <person name="Sorensen S.J."/>
            <person name="Heller K.J."/>
            <person name="Vogensen F.K."/>
        </authorList>
    </citation>
    <scope>NUCLEOTIDE SEQUENCE [LARGE SCALE GENOMIC DNA]</scope>
</reference>
<dbReference type="OrthoDB" id="19107at10239"/>
<evidence type="ECO:0000313" key="1">
    <source>
        <dbReference type="EMBL" id="AFY98241.1"/>
    </source>
</evidence>
<sequence length="82" mass="9682">MKTLNVYSYDIKGKSPKFRDLELWEIERDNLGLLGIQDTFKSDFDYVSPDCILDYLYNQQGTFMGNIWTYTLDEIKELLNNA</sequence>
<name>A0A059PAD7_9CAUD</name>
<accession>A0A059PAD7</accession>
<organism evidence="1 2">
    <name type="scientific">Leuconostoc phage LN03</name>
    <dbReference type="NCBI Taxonomy" id="1262515"/>
    <lineage>
        <taxon>Viruses</taxon>
        <taxon>Duplodnaviria</taxon>
        <taxon>Heunggongvirae</taxon>
        <taxon>Uroviricota</taxon>
        <taxon>Caudoviricetes</taxon>
        <taxon>Mccleskeyvirinae</taxon>
        <taxon>Limdunavirus</taxon>
        <taxon>Limdunavirus LN03</taxon>
    </lineage>
</organism>
<gene>
    <name evidence="1" type="ORF">phiLN03_030</name>
</gene>
<dbReference type="EMBL" id="KC013022">
    <property type="protein sequence ID" value="AFY98241.1"/>
    <property type="molecule type" value="Genomic_DNA"/>
</dbReference>
<dbReference type="KEGG" id="vg:19736101"/>